<sequence length="125" mass="14386">MPRHSSYTAAITHLQEPSDDVLCTGHSDSKVAIKLVTLCKWLDDDWPEDVTLNTFSSEIEMADYIKENTLPDNITECSCRSSDLEQVVTSNEILNHIREHGHYFAHPFQYFLLENDKYFGPGDYE</sequence>
<dbReference type="EMBL" id="LAZR01053643">
    <property type="protein sequence ID" value="KKK80301.1"/>
    <property type="molecule type" value="Genomic_DNA"/>
</dbReference>
<dbReference type="AlphaFoldDB" id="A0A0F9B703"/>
<evidence type="ECO:0000313" key="1">
    <source>
        <dbReference type="EMBL" id="KKK80301.1"/>
    </source>
</evidence>
<organism evidence="1">
    <name type="scientific">marine sediment metagenome</name>
    <dbReference type="NCBI Taxonomy" id="412755"/>
    <lineage>
        <taxon>unclassified sequences</taxon>
        <taxon>metagenomes</taxon>
        <taxon>ecological metagenomes</taxon>
    </lineage>
</organism>
<accession>A0A0F9B703</accession>
<name>A0A0F9B703_9ZZZZ</name>
<proteinExistence type="predicted"/>
<gene>
    <name evidence="1" type="ORF">LCGC14_2824840</name>
</gene>
<reference evidence="1" key="1">
    <citation type="journal article" date="2015" name="Nature">
        <title>Complex archaea that bridge the gap between prokaryotes and eukaryotes.</title>
        <authorList>
            <person name="Spang A."/>
            <person name="Saw J.H."/>
            <person name="Jorgensen S.L."/>
            <person name="Zaremba-Niedzwiedzka K."/>
            <person name="Martijn J."/>
            <person name="Lind A.E."/>
            <person name="van Eijk R."/>
            <person name="Schleper C."/>
            <person name="Guy L."/>
            <person name="Ettema T.J."/>
        </authorList>
    </citation>
    <scope>NUCLEOTIDE SEQUENCE</scope>
</reference>
<protein>
    <submittedName>
        <fullName evidence="1">Uncharacterized protein</fullName>
    </submittedName>
</protein>
<comment type="caution">
    <text evidence="1">The sequence shown here is derived from an EMBL/GenBank/DDBJ whole genome shotgun (WGS) entry which is preliminary data.</text>
</comment>